<comment type="caution">
    <text evidence="1">The sequence shown here is derived from an EMBL/GenBank/DDBJ whole genome shotgun (WGS) entry which is preliminary data.</text>
</comment>
<keyword evidence="2" id="KW-1185">Reference proteome</keyword>
<protein>
    <submittedName>
        <fullName evidence="1">Uncharacterized protein</fullName>
    </submittedName>
</protein>
<dbReference type="AlphaFoldDB" id="A0A7W7ZHP0"/>
<reference evidence="1 2" key="1">
    <citation type="submission" date="2020-08" db="EMBL/GenBank/DDBJ databases">
        <title>Genomic Encyclopedia of Type Strains, Phase IV (KMG-V): Genome sequencing to study the core and pangenomes of soil and plant-associated prokaryotes.</title>
        <authorList>
            <person name="Whitman W."/>
        </authorList>
    </citation>
    <scope>NUCLEOTIDE SEQUENCE [LARGE SCALE GENOMIC DNA]</scope>
    <source>
        <strain evidence="1 2">M8UP14</strain>
    </source>
</reference>
<evidence type="ECO:0000313" key="2">
    <source>
        <dbReference type="Proteomes" id="UP000540989"/>
    </source>
</evidence>
<proteinExistence type="predicted"/>
<organism evidence="1 2">
    <name type="scientific">Granulicella aggregans</name>
    <dbReference type="NCBI Taxonomy" id="474949"/>
    <lineage>
        <taxon>Bacteria</taxon>
        <taxon>Pseudomonadati</taxon>
        <taxon>Acidobacteriota</taxon>
        <taxon>Terriglobia</taxon>
        <taxon>Terriglobales</taxon>
        <taxon>Acidobacteriaceae</taxon>
        <taxon>Granulicella</taxon>
    </lineage>
</organism>
<dbReference type="Proteomes" id="UP000540989">
    <property type="component" value="Unassembled WGS sequence"/>
</dbReference>
<dbReference type="EMBL" id="JACHIP010000009">
    <property type="protein sequence ID" value="MBB5060082.1"/>
    <property type="molecule type" value="Genomic_DNA"/>
</dbReference>
<sequence>MTLLMGETSAATVRYSYWLSASVEHPTFWRGMRAMAAAG</sequence>
<name>A0A7W7ZHP0_9BACT</name>
<accession>A0A7W7ZHP0</accession>
<evidence type="ECO:0000313" key="1">
    <source>
        <dbReference type="EMBL" id="MBB5060082.1"/>
    </source>
</evidence>
<gene>
    <name evidence="1" type="ORF">HDF16_004818</name>
</gene>